<evidence type="ECO:0000313" key="4">
    <source>
        <dbReference type="Proteomes" id="UP000287519"/>
    </source>
</evidence>
<evidence type="ECO:0000256" key="1">
    <source>
        <dbReference type="ARBA" id="ARBA00022801"/>
    </source>
</evidence>
<keyword evidence="1" id="KW-0378">Hydrolase</keyword>
<dbReference type="PANTHER" id="PTHR43056">
    <property type="entry name" value="PEPTIDASE S9 PROLYL OLIGOPEPTIDASE"/>
    <property type="match status" value="1"/>
</dbReference>
<dbReference type="SMART" id="SM00939">
    <property type="entry name" value="PepX_C"/>
    <property type="match status" value="1"/>
</dbReference>
<dbReference type="PANTHER" id="PTHR43056:SF10">
    <property type="entry name" value="COCE_NOND FAMILY, PUTATIVE (AFU_ORTHOLOGUE AFUA_7G00600)-RELATED"/>
    <property type="match status" value="1"/>
</dbReference>
<dbReference type="Gene3D" id="1.10.3020.10">
    <property type="entry name" value="alpha-amino acid ester hydrolase ( Helical cap domain)"/>
    <property type="match status" value="1"/>
</dbReference>
<dbReference type="Pfam" id="PF08530">
    <property type="entry name" value="PepX_C"/>
    <property type="match status" value="1"/>
</dbReference>
<dbReference type="InterPro" id="IPR000383">
    <property type="entry name" value="Xaa-Pro-like_dom"/>
</dbReference>
<dbReference type="AlphaFoldDB" id="A0A402CD82"/>
<dbReference type="RefSeq" id="WP_192581952.1">
    <property type="nucleotide sequence ID" value="NZ_BHYM01000045.1"/>
</dbReference>
<dbReference type="NCBIfam" id="TIGR00976">
    <property type="entry name" value="CocE_NonD"/>
    <property type="match status" value="1"/>
</dbReference>
<dbReference type="InterPro" id="IPR029058">
    <property type="entry name" value="AB_hydrolase_fold"/>
</dbReference>
<reference evidence="3 4" key="1">
    <citation type="submission" date="2018-11" db="EMBL/GenBank/DDBJ databases">
        <title>Microbial catabolism of amino acid.</title>
        <authorList>
            <person name="Hibi M."/>
            <person name="Ogawa J."/>
        </authorList>
    </citation>
    <scope>NUCLEOTIDE SEQUENCE [LARGE SCALE GENOMIC DNA]</scope>
    <source>
        <strain evidence="3 4">C31-06</strain>
    </source>
</reference>
<name>A0A402CD82_RHOWR</name>
<comment type="caution">
    <text evidence="3">The sequence shown here is derived from an EMBL/GenBank/DDBJ whole genome shotgun (WGS) entry which is preliminary data.</text>
</comment>
<accession>A0A402CD82</accession>
<dbReference type="Gene3D" id="3.40.50.1820">
    <property type="entry name" value="alpha/beta hydrolase"/>
    <property type="match status" value="1"/>
</dbReference>
<proteinExistence type="predicted"/>
<dbReference type="Gene3D" id="2.60.120.260">
    <property type="entry name" value="Galactose-binding domain-like"/>
    <property type="match status" value="1"/>
</dbReference>
<dbReference type="Proteomes" id="UP000287519">
    <property type="component" value="Unassembled WGS sequence"/>
</dbReference>
<evidence type="ECO:0000313" key="3">
    <source>
        <dbReference type="EMBL" id="GCE41550.1"/>
    </source>
</evidence>
<dbReference type="InterPro" id="IPR050585">
    <property type="entry name" value="Xaa-Pro_dipeptidyl-ppase/CocE"/>
</dbReference>
<dbReference type="InterPro" id="IPR008979">
    <property type="entry name" value="Galactose-bd-like_sf"/>
</dbReference>
<gene>
    <name evidence="3" type="ORF">Rhow_005209</name>
</gene>
<dbReference type="EMBL" id="BHYM01000045">
    <property type="protein sequence ID" value="GCE41550.1"/>
    <property type="molecule type" value="Genomic_DNA"/>
</dbReference>
<keyword evidence="4" id="KW-1185">Reference proteome</keyword>
<dbReference type="SUPFAM" id="SSF53474">
    <property type="entry name" value="alpha/beta-Hydrolases"/>
    <property type="match status" value="1"/>
</dbReference>
<dbReference type="Pfam" id="PF02129">
    <property type="entry name" value="Peptidase_S15"/>
    <property type="match status" value="1"/>
</dbReference>
<dbReference type="InterPro" id="IPR005674">
    <property type="entry name" value="CocE/Ser_esterase"/>
</dbReference>
<dbReference type="GO" id="GO:0008239">
    <property type="term" value="F:dipeptidyl-peptidase activity"/>
    <property type="evidence" value="ECO:0007669"/>
    <property type="project" value="InterPro"/>
</dbReference>
<protein>
    <submittedName>
        <fullName evidence="3">Cocaine esterase</fullName>
    </submittedName>
</protein>
<sequence length="581" mass="64529">MGIRVEKDVRVPMRDGVTLATDLWIPEGGPAPTLLVRLPYGKDTLLQGAFAAQTNPEIFALLEAGYAVVWQDCRGSFRSPGEFTPFVNEPHDGADTIAWLREQPWCDGAIGTYGPSYLGFTQWASASQAPEGLRAIVPTVTTTDYYRAPWYSDGGALSWHTALFWTTMMALYAEKNALAAGAGDPTILMDVVGLVSDPRPQLDKLPVSDQPLITKLMPWWSDWIRHPDRDMYWQDVAVAENFDKITVPALHIGGWFDLFVNDTIRSYTRMKNEGGSIEAREGQRLLIGPWDHICTDGVYPDRQFGITAPPAASEITDVHIRFYDRWLRGRADALADTAPVRIFVMGIDQWRDEQDWPLIDTQYTEYFLDSDGHAHTSSGDGLLSAERPTREAVDTYSYDPANPVPSIGGRVMLPAAIKGAGPADQRSVESRDDVLCFTTPELVDAVEVTGHISLILHVSSSARDTDFTGKLVDVFPDGRAIYLTDGIMRARYRNSLADPESLEPEKVYEITLDLAVTSNVFLPGHRIRLEVSSSNFPRYDRNTNTGGVIAEDTNQACVVAVNRILHGPNYPSRLILPIIRR</sequence>
<organism evidence="3 4">
    <name type="scientific">Rhodococcus wratislaviensis</name>
    <name type="common">Tsukamurella wratislaviensis</name>
    <dbReference type="NCBI Taxonomy" id="44752"/>
    <lineage>
        <taxon>Bacteria</taxon>
        <taxon>Bacillati</taxon>
        <taxon>Actinomycetota</taxon>
        <taxon>Actinomycetes</taxon>
        <taxon>Mycobacteriales</taxon>
        <taxon>Nocardiaceae</taxon>
        <taxon>Rhodococcus</taxon>
    </lineage>
</organism>
<dbReference type="InterPro" id="IPR013736">
    <property type="entry name" value="Xaa-Pro_dipept_C"/>
</dbReference>
<evidence type="ECO:0000259" key="2">
    <source>
        <dbReference type="SMART" id="SM00939"/>
    </source>
</evidence>
<feature type="domain" description="Xaa-Pro dipeptidyl-peptidase C-terminal" evidence="2">
    <location>
        <begin position="320"/>
        <end position="575"/>
    </location>
</feature>
<dbReference type="SUPFAM" id="SSF49785">
    <property type="entry name" value="Galactose-binding domain-like"/>
    <property type="match status" value="1"/>
</dbReference>